<evidence type="ECO:0000256" key="2">
    <source>
        <dbReference type="ARBA" id="ARBA00009773"/>
    </source>
</evidence>
<dbReference type="InterPro" id="IPR002549">
    <property type="entry name" value="AI-2E-like"/>
</dbReference>
<feature type="transmembrane region" description="Helical" evidence="9">
    <location>
        <begin position="60"/>
        <end position="82"/>
    </location>
</feature>
<feature type="transmembrane region" description="Helical" evidence="9">
    <location>
        <begin position="282"/>
        <end position="310"/>
    </location>
</feature>
<name>A3HYR7_9BACT</name>
<dbReference type="Pfam" id="PF01594">
    <property type="entry name" value="AI-2E_transport"/>
    <property type="match status" value="1"/>
</dbReference>
<comment type="similarity">
    <text evidence="2">Belongs to the autoinducer-2 exporter (AI-2E) (TC 2.A.86) family.</text>
</comment>
<dbReference type="RefSeq" id="WP_008199035.1">
    <property type="nucleotide sequence ID" value="NZ_CM001023.1"/>
</dbReference>
<keyword evidence="5 9" id="KW-0812">Transmembrane</keyword>
<dbReference type="EMBL" id="AAXU02000001">
    <property type="protein sequence ID" value="EAZ80403.1"/>
    <property type="molecule type" value="Genomic_DNA"/>
</dbReference>
<comment type="subcellular location">
    <subcellularLocation>
        <location evidence="1">Cell membrane</location>
        <topology evidence="1">Multi-pass membrane protein</topology>
    </subcellularLocation>
</comment>
<dbReference type="Proteomes" id="UP000003919">
    <property type="component" value="Unassembled WGS sequence"/>
</dbReference>
<evidence type="ECO:0000256" key="6">
    <source>
        <dbReference type="ARBA" id="ARBA00022989"/>
    </source>
</evidence>
<feature type="transmembrane region" description="Helical" evidence="9">
    <location>
        <begin position="31"/>
        <end position="48"/>
    </location>
</feature>
<sequence>MKSKEILIILTLIVVGTYFSIVGLIEAGGFLKPLAIAVLLTLICIPLCRKLESLNFSKGLSAFVSVLLSLLAFLSFFVIISAQVANVSERWPEIKSKAKPKLEGFQQKVTEKTGLNLEQQLGMFGFSGQDSGAKPNEESEKRLDSNQSTDKANSDSQPSPEKIVSNASQEVGVIVMNFFSFLSSSVLTLVYLFFLLLYRNKVKLSILKFFSEENQKEAEEVMSHTVELGLNFIVGRFILIVFLAIIYSIGLSISGIENAILISVIAAVLSLVPFIGNIIGYVLAIIMAVFAGAELGGIIGVSLTFGLAQFVESYILEPYVVGSKVEVNPLVTIMVVILGGAIWGIIGMILSIPIAGIAKIIFDATPALKPMGYALGEEDVEGADEQNFLSKWGEKLWVKFSKK</sequence>
<feature type="region of interest" description="Disordered" evidence="8">
    <location>
        <begin position="129"/>
        <end position="162"/>
    </location>
</feature>
<feature type="transmembrane region" description="Helical" evidence="9">
    <location>
        <begin position="228"/>
        <end position="249"/>
    </location>
</feature>
<feature type="transmembrane region" description="Helical" evidence="9">
    <location>
        <begin position="330"/>
        <end position="352"/>
    </location>
</feature>
<feature type="transmembrane region" description="Helical" evidence="9">
    <location>
        <begin position="7"/>
        <end position="25"/>
    </location>
</feature>
<reference evidence="10 11" key="1">
    <citation type="journal article" date="2011" name="J. Bacteriol.">
        <title>Complete genome sequence of Algoriphagus sp. PR1, bacterial prey of a colony-forming choanoflagellate.</title>
        <authorList>
            <person name="Alegado R.A."/>
            <person name="Ferriera S."/>
            <person name="Nusbaum C."/>
            <person name="Young S.K."/>
            <person name="Zeng Q."/>
            <person name="Imamovic A."/>
            <person name="Fairclough S.R."/>
            <person name="King N."/>
        </authorList>
    </citation>
    <scope>NUCLEOTIDE SEQUENCE [LARGE SCALE GENOMIC DNA]</scope>
    <source>
        <strain evidence="10 11">PR1</strain>
    </source>
</reference>
<dbReference type="HOGENOM" id="CLU_031275_0_2_10"/>
<dbReference type="OrthoDB" id="9793390at2"/>
<keyword evidence="3" id="KW-0813">Transport</keyword>
<dbReference type="PANTHER" id="PTHR21716:SF53">
    <property type="entry name" value="PERMEASE PERM-RELATED"/>
    <property type="match status" value="1"/>
</dbReference>
<dbReference type="GO" id="GO:0005886">
    <property type="term" value="C:plasma membrane"/>
    <property type="evidence" value="ECO:0007669"/>
    <property type="project" value="UniProtKB-SubCell"/>
</dbReference>
<protein>
    <submittedName>
        <fullName evidence="10">Transport protein</fullName>
    </submittedName>
</protein>
<evidence type="ECO:0000256" key="8">
    <source>
        <dbReference type="SAM" id="MobiDB-lite"/>
    </source>
</evidence>
<keyword evidence="7 9" id="KW-0472">Membrane</keyword>
<feature type="compositionally biased region" description="Basic and acidic residues" evidence="8">
    <location>
        <begin position="135"/>
        <end position="144"/>
    </location>
</feature>
<evidence type="ECO:0000256" key="9">
    <source>
        <dbReference type="SAM" id="Phobius"/>
    </source>
</evidence>
<feature type="transmembrane region" description="Helical" evidence="9">
    <location>
        <begin position="255"/>
        <end position="275"/>
    </location>
</feature>
<dbReference type="PANTHER" id="PTHR21716">
    <property type="entry name" value="TRANSMEMBRANE PROTEIN"/>
    <property type="match status" value="1"/>
</dbReference>
<evidence type="ECO:0000313" key="11">
    <source>
        <dbReference type="Proteomes" id="UP000003919"/>
    </source>
</evidence>
<gene>
    <name evidence="10" type="ORF">ALPR1_05755</name>
</gene>
<keyword evidence="4" id="KW-1003">Cell membrane</keyword>
<evidence type="ECO:0000256" key="5">
    <source>
        <dbReference type="ARBA" id="ARBA00022692"/>
    </source>
</evidence>
<organism evidence="10 11">
    <name type="scientific">Algoriphagus machipongonensis</name>
    <dbReference type="NCBI Taxonomy" id="388413"/>
    <lineage>
        <taxon>Bacteria</taxon>
        <taxon>Pseudomonadati</taxon>
        <taxon>Bacteroidota</taxon>
        <taxon>Cytophagia</taxon>
        <taxon>Cytophagales</taxon>
        <taxon>Cyclobacteriaceae</taxon>
        <taxon>Algoriphagus</taxon>
    </lineage>
</organism>
<accession>A3HYR7</accession>
<evidence type="ECO:0000256" key="3">
    <source>
        <dbReference type="ARBA" id="ARBA00022448"/>
    </source>
</evidence>
<keyword evidence="6 9" id="KW-1133">Transmembrane helix</keyword>
<dbReference type="AlphaFoldDB" id="A3HYR7"/>
<dbReference type="eggNOG" id="COG0628">
    <property type="taxonomic scope" value="Bacteria"/>
</dbReference>
<proteinExistence type="inferred from homology"/>
<keyword evidence="11" id="KW-1185">Reference proteome</keyword>
<evidence type="ECO:0000256" key="7">
    <source>
        <dbReference type="ARBA" id="ARBA00023136"/>
    </source>
</evidence>
<feature type="transmembrane region" description="Helical" evidence="9">
    <location>
        <begin position="174"/>
        <end position="198"/>
    </location>
</feature>
<evidence type="ECO:0000313" key="10">
    <source>
        <dbReference type="EMBL" id="EAZ80403.1"/>
    </source>
</evidence>
<evidence type="ECO:0000256" key="4">
    <source>
        <dbReference type="ARBA" id="ARBA00022475"/>
    </source>
</evidence>
<comment type="caution">
    <text evidence="10">The sequence shown here is derived from an EMBL/GenBank/DDBJ whole genome shotgun (WGS) entry which is preliminary data.</text>
</comment>
<evidence type="ECO:0000256" key="1">
    <source>
        <dbReference type="ARBA" id="ARBA00004651"/>
    </source>
</evidence>
<feature type="compositionally biased region" description="Polar residues" evidence="8">
    <location>
        <begin position="145"/>
        <end position="162"/>
    </location>
</feature>